<feature type="domain" description="Ubiquitin-like protease family profile" evidence="4">
    <location>
        <begin position="28"/>
        <end position="54"/>
    </location>
</feature>
<dbReference type="InterPro" id="IPR003653">
    <property type="entry name" value="Peptidase_C48_C"/>
</dbReference>
<dbReference type="InterPro" id="IPR038765">
    <property type="entry name" value="Papain-like_cys_pep_sf"/>
</dbReference>
<accession>A0AAD5R163</accession>
<name>A0AAD5R163_PARTN</name>
<dbReference type="EMBL" id="JAHQIW010005952">
    <property type="protein sequence ID" value="KAJ1367569.1"/>
    <property type="molecule type" value="Genomic_DNA"/>
</dbReference>
<reference evidence="5" key="1">
    <citation type="submission" date="2021-06" db="EMBL/GenBank/DDBJ databases">
        <title>Parelaphostrongylus tenuis whole genome reference sequence.</title>
        <authorList>
            <person name="Garwood T.J."/>
            <person name="Larsen P.A."/>
            <person name="Fountain-Jones N.M."/>
            <person name="Garbe J.R."/>
            <person name="Macchietto M.G."/>
            <person name="Kania S.A."/>
            <person name="Gerhold R.W."/>
            <person name="Richards J.E."/>
            <person name="Wolf T.M."/>
        </authorList>
    </citation>
    <scope>NUCLEOTIDE SEQUENCE</scope>
    <source>
        <strain evidence="5">MNPRO001-30</strain>
        <tissue evidence="5">Meninges</tissue>
    </source>
</reference>
<proteinExistence type="inferred from homology"/>
<evidence type="ECO:0000313" key="6">
    <source>
        <dbReference type="Proteomes" id="UP001196413"/>
    </source>
</evidence>
<organism evidence="5 6">
    <name type="scientific">Parelaphostrongylus tenuis</name>
    <name type="common">Meningeal worm</name>
    <dbReference type="NCBI Taxonomy" id="148309"/>
    <lineage>
        <taxon>Eukaryota</taxon>
        <taxon>Metazoa</taxon>
        <taxon>Ecdysozoa</taxon>
        <taxon>Nematoda</taxon>
        <taxon>Chromadorea</taxon>
        <taxon>Rhabditida</taxon>
        <taxon>Rhabditina</taxon>
        <taxon>Rhabditomorpha</taxon>
        <taxon>Strongyloidea</taxon>
        <taxon>Metastrongylidae</taxon>
        <taxon>Parelaphostrongylus</taxon>
    </lineage>
</organism>
<protein>
    <recommendedName>
        <fullName evidence="4">Ubiquitin-like protease family profile domain-containing protein</fullName>
    </recommendedName>
</protein>
<dbReference type="Proteomes" id="UP001196413">
    <property type="component" value="Unassembled WGS sequence"/>
</dbReference>
<dbReference type="Gene3D" id="3.40.395.10">
    <property type="entry name" value="Adenoviral Proteinase, Chain A"/>
    <property type="match status" value="1"/>
</dbReference>
<evidence type="ECO:0000256" key="3">
    <source>
        <dbReference type="ARBA" id="ARBA00022801"/>
    </source>
</evidence>
<keyword evidence="6" id="KW-1185">Reference proteome</keyword>
<dbReference type="GO" id="GO:0006508">
    <property type="term" value="P:proteolysis"/>
    <property type="evidence" value="ECO:0007669"/>
    <property type="project" value="UniProtKB-KW"/>
</dbReference>
<dbReference type="GO" id="GO:0008234">
    <property type="term" value="F:cysteine-type peptidase activity"/>
    <property type="evidence" value="ECO:0007669"/>
    <property type="project" value="InterPro"/>
</dbReference>
<gene>
    <name evidence="5" type="ORF">KIN20_028507</name>
</gene>
<keyword evidence="2" id="KW-0645">Protease</keyword>
<evidence type="ECO:0000259" key="4">
    <source>
        <dbReference type="Pfam" id="PF02902"/>
    </source>
</evidence>
<evidence type="ECO:0000313" key="5">
    <source>
        <dbReference type="EMBL" id="KAJ1367569.1"/>
    </source>
</evidence>
<dbReference type="Pfam" id="PF02902">
    <property type="entry name" value="Peptidase_C48"/>
    <property type="match status" value="1"/>
</dbReference>
<evidence type="ECO:0000256" key="2">
    <source>
        <dbReference type="ARBA" id="ARBA00022670"/>
    </source>
</evidence>
<sequence>MNASKEAVARQVVSILTPFLGPVKHSFVMKDCAQQCNSFDCGMYVIEFIRRELEPTYASSPVRVDSAYINAQRQHWLDTINSLSLGCYPK</sequence>
<evidence type="ECO:0000256" key="1">
    <source>
        <dbReference type="ARBA" id="ARBA00005234"/>
    </source>
</evidence>
<dbReference type="AlphaFoldDB" id="A0AAD5R163"/>
<keyword evidence="3" id="KW-0378">Hydrolase</keyword>
<comment type="caution">
    <text evidence="5">The sequence shown here is derived from an EMBL/GenBank/DDBJ whole genome shotgun (WGS) entry which is preliminary data.</text>
</comment>
<comment type="similarity">
    <text evidence="1">Belongs to the peptidase C48 family.</text>
</comment>
<dbReference type="SUPFAM" id="SSF54001">
    <property type="entry name" value="Cysteine proteinases"/>
    <property type="match status" value="1"/>
</dbReference>